<reference evidence="2" key="1">
    <citation type="submission" date="2017-03" db="EMBL/GenBank/DDBJ databases">
        <title>Phytopthora megakarya and P. palmivora, two closely related causual agents of cacao black pod achieved similar genome size and gene model numbers by different mechanisms.</title>
        <authorList>
            <person name="Ali S."/>
            <person name="Shao J."/>
            <person name="Larry D.J."/>
            <person name="Kronmiller B."/>
            <person name="Shen D."/>
            <person name="Strem M.D."/>
            <person name="Melnick R.L."/>
            <person name="Guiltinan M.J."/>
            <person name="Tyler B.M."/>
            <person name="Meinhardt L.W."/>
            <person name="Bailey B.A."/>
        </authorList>
    </citation>
    <scope>NUCLEOTIDE SEQUENCE [LARGE SCALE GENOMIC DNA]</scope>
    <source>
        <strain evidence="2">zdho120</strain>
    </source>
</reference>
<organism evidence="1 2">
    <name type="scientific">Phytophthora megakarya</name>
    <dbReference type="NCBI Taxonomy" id="4795"/>
    <lineage>
        <taxon>Eukaryota</taxon>
        <taxon>Sar</taxon>
        <taxon>Stramenopiles</taxon>
        <taxon>Oomycota</taxon>
        <taxon>Peronosporomycetes</taxon>
        <taxon>Peronosporales</taxon>
        <taxon>Peronosporaceae</taxon>
        <taxon>Phytophthora</taxon>
    </lineage>
</organism>
<dbReference type="SUPFAM" id="SSF56672">
    <property type="entry name" value="DNA/RNA polymerases"/>
    <property type="match status" value="1"/>
</dbReference>
<gene>
    <name evidence="1" type="ORF">PHMEG_00025732</name>
</gene>
<dbReference type="PANTHER" id="PTHR15503:SF22">
    <property type="entry name" value="TRANSPOSON TY3-I GAG POLYPROTEIN"/>
    <property type="match status" value="1"/>
</dbReference>
<dbReference type="AlphaFoldDB" id="A0A225VC55"/>
<dbReference type="CDD" id="cd00303">
    <property type="entry name" value="retropepsin_like"/>
    <property type="match status" value="1"/>
</dbReference>
<dbReference type="Gene3D" id="2.40.70.10">
    <property type="entry name" value="Acid Proteases"/>
    <property type="match status" value="1"/>
</dbReference>
<name>A0A225VC55_9STRA</name>
<keyword evidence="2" id="KW-1185">Reference proteome</keyword>
<proteinExistence type="predicted"/>
<dbReference type="InterPro" id="IPR021109">
    <property type="entry name" value="Peptidase_aspartic_dom_sf"/>
</dbReference>
<evidence type="ECO:0000313" key="1">
    <source>
        <dbReference type="EMBL" id="OWZ02664.1"/>
    </source>
</evidence>
<dbReference type="InterPro" id="IPR043502">
    <property type="entry name" value="DNA/RNA_pol_sf"/>
</dbReference>
<protein>
    <submittedName>
        <fullName evidence="1">Uncharacterized protein</fullName>
    </submittedName>
</protein>
<evidence type="ECO:0000313" key="2">
    <source>
        <dbReference type="Proteomes" id="UP000198211"/>
    </source>
</evidence>
<accession>A0A225VC55</accession>
<dbReference type="EMBL" id="NBNE01006015">
    <property type="protein sequence ID" value="OWZ02664.1"/>
    <property type="molecule type" value="Genomic_DNA"/>
</dbReference>
<comment type="caution">
    <text evidence="1">The sequence shown here is derived from an EMBL/GenBank/DDBJ whole genome shotgun (WGS) entry which is preliminary data.</text>
</comment>
<sequence>MSPPAVCGASVNALSRQFAVRAGLEVHERERSLIIRLGGGKQTVVPRRVTTFSIKLPNFPMYTTGSFVTEISESNDAMLGMPWLNEVNPIIDWMARRDSGVYLLVEFRDVFRSELPSVPPARQGAMDASIDVSDANPDYLKQFPLSKDQREAIVQWTREMLKAKLIRPSSSPYCAPTLCFRKPSGE</sequence>
<dbReference type="InterPro" id="IPR032567">
    <property type="entry name" value="RTL1-rel"/>
</dbReference>
<dbReference type="OrthoDB" id="3262920at2759"/>
<dbReference type="PANTHER" id="PTHR15503">
    <property type="entry name" value="LDOC1 RELATED"/>
    <property type="match status" value="1"/>
</dbReference>
<dbReference type="Proteomes" id="UP000198211">
    <property type="component" value="Unassembled WGS sequence"/>
</dbReference>
<dbReference type="Gene3D" id="3.10.10.10">
    <property type="entry name" value="HIV Type 1 Reverse Transcriptase, subunit A, domain 1"/>
    <property type="match status" value="1"/>
</dbReference>